<proteinExistence type="predicted"/>
<gene>
    <name evidence="1" type="ORF">E2K98_19965</name>
</gene>
<reference evidence="1 2" key="1">
    <citation type="submission" date="2019-03" db="EMBL/GenBank/DDBJ databases">
        <title>Bacillus niacini sp. nov. a Nicotinate-Metabolizing Mesophile Isolated from Soil.</title>
        <authorList>
            <person name="Zhang G."/>
        </authorList>
    </citation>
    <scope>NUCLEOTIDE SEQUENCE [LARGE SCALE GENOMIC DNA]</scope>
    <source>
        <strain evidence="1 2">WN066</strain>
    </source>
</reference>
<dbReference type="EMBL" id="SMYO01000009">
    <property type="protein sequence ID" value="TDK59498.1"/>
    <property type="molecule type" value="Genomic_DNA"/>
</dbReference>
<protein>
    <submittedName>
        <fullName evidence="1">Uncharacterized protein</fullName>
    </submittedName>
</protein>
<name>A0A4R5VNC6_9BACI</name>
<dbReference type="Proteomes" id="UP000295132">
    <property type="component" value="Unassembled WGS sequence"/>
</dbReference>
<organism evidence="1 2">
    <name type="scientific">Bacillus salipaludis</name>
    <dbReference type="NCBI Taxonomy" id="2547811"/>
    <lineage>
        <taxon>Bacteria</taxon>
        <taxon>Bacillati</taxon>
        <taxon>Bacillota</taxon>
        <taxon>Bacilli</taxon>
        <taxon>Bacillales</taxon>
        <taxon>Bacillaceae</taxon>
        <taxon>Bacillus</taxon>
    </lineage>
</organism>
<dbReference type="RefSeq" id="WP_133337197.1">
    <property type="nucleotide sequence ID" value="NZ_SMYO01000009.1"/>
</dbReference>
<dbReference type="AlphaFoldDB" id="A0A4R5VNC6"/>
<evidence type="ECO:0000313" key="2">
    <source>
        <dbReference type="Proteomes" id="UP000295132"/>
    </source>
</evidence>
<evidence type="ECO:0000313" key="1">
    <source>
        <dbReference type="EMBL" id="TDK59498.1"/>
    </source>
</evidence>
<sequence>MIAFCGQHNAIWFSILFDEVKENFNLNYEWNLCDTHLCDPIFAAKAKDGRWDLEKVLEDTLKIAEYF</sequence>
<comment type="caution">
    <text evidence="1">The sequence shown here is derived from an EMBL/GenBank/DDBJ whole genome shotgun (WGS) entry which is preliminary data.</text>
</comment>
<accession>A0A4R5VNC6</accession>